<evidence type="ECO:0000256" key="2">
    <source>
        <dbReference type="SAM" id="MobiDB-lite"/>
    </source>
</evidence>
<reference evidence="5 6" key="1">
    <citation type="submission" date="2024-02" db="EMBL/GenBank/DDBJ databases">
        <authorList>
            <person name="Chen Y."/>
            <person name="Shah S."/>
            <person name="Dougan E. K."/>
            <person name="Thang M."/>
            <person name="Chan C."/>
        </authorList>
    </citation>
    <scope>NUCLEOTIDE SEQUENCE [LARGE SCALE GENOMIC DNA]</scope>
</reference>
<feature type="transmembrane region" description="Helical" evidence="3">
    <location>
        <begin position="90"/>
        <end position="112"/>
    </location>
</feature>
<keyword evidence="3" id="KW-0472">Membrane</keyword>
<feature type="region of interest" description="Disordered" evidence="2">
    <location>
        <begin position="282"/>
        <end position="323"/>
    </location>
</feature>
<dbReference type="EMBL" id="CAXAMN010023729">
    <property type="protein sequence ID" value="CAK9080325.1"/>
    <property type="molecule type" value="Genomic_DNA"/>
</dbReference>
<feature type="compositionally biased region" description="Basic and acidic residues" evidence="2">
    <location>
        <begin position="299"/>
        <end position="315"/>
    </location>
</feature>
<comment type="caution">
    <text evidence="5">The sequence shown here is derived from an EMBL/GenBank/DDBJ whole genome shotgun (WGS) entry which is preliminary data.</text>
</comment>
<keyword evidence="6" id="KW-1185">Reference proteome</keyword>
<keyword evidence="3" id="KW-1133">Transmembrane helix</keyword>
<protein>
    <submittedName>
        <fullName evidence="5">Uncharacterized protein</fullName>
    </submittedName>
</protein>
<sequence length="441" mass="49734">MIGIRWSCQPAARTCLWVPKVFSGLCVFSSLMCHVHYPNEMQHGNALICLAVHLFIGDPYFGLALRVALIPLGAGLRIGGWMADSKDLSLVMFFFMNEALCCFAFLLIFKYFEFLLGQLQQTATDLQVQMQQREQDARETKETLLAARRLLSVTCDCCEQLTENWDIAEPSQSILALLQINNPEEDLKMVDHGIPLTLPFLEFIWEEDQERFVQFSPSSLHLRMKTCHGHSFEAQLFHVDVPGGLIGTTRHLIGISKLEGEMHRIPEHCPLVSSPFLGATSGDTRSVSSSGSGISAAKSEQRSFRHSHAAADHSQPEPQAPAAWGASDVDRFLQQIDYISLQLDLRLAEGYPVRALQLVFRDPPQAMHLKNWTARKCQKQLEQFLQGLTDETSPLSASGAMEFRVPGLEKMRFRAHELRVEPALEEQRLSIRLDLKSVKFR</sequence>
<evidence type="ECO:0000256" key="3">
    <source>
        <dbReference type="SAM" id="Phobius"/>
    </source>
</evidence>
<keyword evidence="3" id="KW-0812">Transmembrane</keyword>
<evidence type="ECO:0000313" key="5">
    <source>
        <dbReference type="EMBL" id="CAK9080325.1"/>
    </source>
</evidence>
<gene>
    <name evidence="4" type="ORF">CCMP2556_LOCUS39405</name>
    <name evidence="5" type="ORF">CCMP2556_LOCUS39453</name>
</gene>
<feature type="coiled-coil region" evidence="1">
    <location>
        <begin position="116"/>
        <end position="143"/>
    </location>
</feature>
<keyword evidence="1" id="KW-0175">Coiled coil</keyword>
<feature type="compositionally biased region" description="Low complexity" evidence="2">
    <location>
        <begin position="282"/>
        <end position="298"/>
    </location>
</feature>
<dbReference type="Proteomes" id="UP001642484">
    <property type="component" value="Unassembled WGS sequence"/>
</dbReference>
<evidence type="ECO:0000313" key="6">
    <source>
        <dbReference type="Proteomes" id="UP001642484"/>
    </source>
</evidence>
<evidence type="ECO:0000313" key="4">
    <source>
        <dbReference type="EMBL" id="CAK9080215.1"/>
    </source>
</evidence>
<proteinExistence type="predicted"/>
<dbReference type="EMBL" id="CAXAMN010023718">
    <property type="protein sequence ID" value="CAK9080215.1"/>
    <property type="molecule type" value="Genomic_DNA"/>
</dbReference>
<organism evidence="5 6">
    <name type="scientific">Durusdinium trenchii</name>
    <dbReference type="NCBI Taxonomy" id="1381693"/>
    <lineage>
        <taxon>Eukaryota</taxon>
        <taxon>Sar</taxon>
        <taxon>Alveolata</taxon>
        <taxon>Dinophyceae</taxon>
        <taxon>Suessiales</taxon>
        <taxon>Symbiodiniaceae</taxon>
        <taxon>Durusdinium</taxon>
    </lineage>
</organism>
<evidence type="ECO:0000256" key="1">
    <source>
        <dbReference type="SAM" id="Coils"/>
    </source>
</evidence>
<accession>A0ABP0PWC5</accession>
<name>A0ABP0PWC5_9DINO</name>